<dbReference type="EMBL" id="PUIQ01000026">
    <property type="protein sequence ID" value="PQP16185.1"/>
    <property type="molecule type" value="Genomic_DNA"/>
</dbReference>
<evidence type="ECO:0000313" key="1">
    <source>
        <dbReference type="EMBL" id="PQP16185.1"/>
    </source>
</evidence>
<evidence type="ECO:0000313" key="2">
    <source>
        <dbReference type="Proteomes" id="UP000238206"/>
    </source>
</evidence>
<dbReference type="AlphaFoldDB" id="A0A2S8INB4"/>
<evidence type="ECO:0008006" key="3">
    <source>
        <dbReference type="Google" id="ProtNLM"/>
    </source>
</evidence>
<dbReference type="Proteomes" id="UP000238206">
    <property type="component" value="Unassembled WGS sequence"/>
</dbReference>
<reference evidence="1 2" key="1">
    <citation type="submission" date="2018-02" db="EMBL/GenBank/DDBJ databases">
        <title>Draft genome sequencing of Burkholderia cepacia Y14-15.</title>
        <authorList>
            <person name="Zheng B.-X."/>
        </authorList>
    </citation>
    <scope>NUCLEOTIDE SEQUENCE [LARGE SCALE GENOMIC DNA]</scope>
    <source>
        <strain evidence="1 2">Y14-15</strain>
    </source>
</reference>
<gene>
    <name evidence="1" type="ORF">C5615_20910</name>
</gene>
<name>A0A2S8INB4_BURCE</name>
<dbReference type="RefSeq" id="WP_105391845.1">
    <property type="nucleotide sequence ID" value="NZ_PUIQ01000026.1"/>
</dbReference>
<accession>A0A2S8INB4</accession>
<sequence length="73" mass="7680">MMPDAERDTPYTDLFRTMPHLGEADASLFLARFALLSIEAIGDTATVARLIADAGSGLPDAGMQASTREGHGS</sequence>
<proteinExistence type="predicted"/>
<comment type="caution">
    <text evidence="1">The sequence shown here is derived from an EMBL/GenBank/DDBJ whole genome shotgun (WGS) entry which is preliminary data.</text>
</comment>
<organism evidence="1 2">
    <name type="scientific">Burkholderia cepacia</name>
    <name type="common">Pseudomonas cepacia</name>
    <dbReference type="NCBI Taxonomy" id="292"/>
    <lineage>
        <taxon>Bacteria</taxon>
        <taxon>Pseudomonadati</taxon>
        <taxon>Pseudomonadota</taxon>
        <taxon>Betaproteobacteria</taxon>
        <taxon>Burkholderiales</taxon>
        <taxon>Burkholderiaceae</taxon>
        <taxon>Burkholderia</taxon>
        <taxon>Burkholderia cepacia complex</taxon>
    </lineage>
</organism>
<protein>
    <recommendedName>
        <fullName evidence="3">DUF2783 domain-containing protein</fullName>
    </recommendedName>
</protein>